<evidence type="ECO:0000256" key="5">
    <source>
        <dbReference type="ARBA" id="ARBA00061274"/>
    </source>
</evidence>
<sequence>MTSPSNWFTSEIQQMMYGFGDSRRPSPETAALVEEIVHQHMVAMIHQASEVATMRGDKAISIEDILFLLRKDKVKLKRLLQYYEVQDLKNVVKSSLGGSEDPKLDVNMGLDKRAMGKNRRVCYEFLSSIDQTGELLALFDDREPDVVKHERLVRSELQARGMDTQQYMDFCQARQANFSRRYSKSQRFRDWLQLNLSPDIMLSATAIDIFSYLAYECVAQIVDLALLVKQDQRARPGDPTSRYHPPLSVNYAELQASSLYNKADTADHSQSPPYDSVTGTGSQLSAQLTGTQATVNLGNSQSSAANAQAVSAALGRAGLKKKRKRSGPATALEVSWDSTIMPSDVREAIRRYYTDIGPFASSMKVSPHCSPWFKTLCS</sequence>
<feature type="region of interest" description="Disordered" evidence="6">
    <location>
        <begin position="263"/>
        <end position="283"/>
    </location>
</feature>
<accession>A0ABM0JXS9</accession>
<gene>
    <name evidence="8" type="primary">LOC101859186</name>
</gene>
<comment type="subcellular location">
    <subcellularLocation>
        <location evidence="1">Nucleus</location>
    </subcellularLocation>
</comment>
<keyword evidence="3" id="KW-0804">Transcription</keyword>
<dbReference type="GeneID" id="101859186"/>
<reference evidence="8" key="1">
    <citation type="submission" date="2025-08" db="UniProtKB">
        <authorList>
            <consortium name="RefSeq"/>
        </authorList>
    </citation>
    <scope>IDENTIFICATION</scope>
</reference>
<evidence type="ECO:0000313" key="7">
    <source>
        <dbReference type="Proteomes" id="UP000694888"/>
    </source>
</evidence>
<evidence type="ECO:0000256" key="1">
    <source>
        <dbReference type="ARBA" id="ARBA00004123"/>
    </source>
</evidence>
<keyword evidence="4" id="KW-0539">Nucleus</keyword>
<proteinExistence type="inferred from homology"/>
<dbReference type="InterPro" id="IPR003195">
    <property type="entry name" value="TFIID_TAF13"/>
</dbReference>
<name>A0ABM0JXS9_APLCA</name>
<dbReference type="PANTHER" id="PTHR11380">
    <property type="entry name" value="TRANSCRIPTION INITIATION FACTOR TFIID/SUPT3-RELATED"/>
    <property type="match status" value="1"/>
</dbReference>
<feature type="compositionally biased region" description="Polar residues" evidence="6">
    <location>
        <begin position="268"/>
        <end position="283"/>
    </location>
</feature>
<evidence type="ECO:0000256" key="3">
    <source>
        <dbReference type="ARBA" id="ARBA00023163"/>
    </source>
</evidence>
<dbReference type="RefSeq" id="XP_005104039.2">
    <property type="nucleotide sequence ID" value="XM_005103982.3"/>
</dbReference>
<dbReference type="InterPro" id="IPR009072">
    <property type="entry name" value="Histone-fold"/>
</dbReference>
<keyword evidence="7" id="KW-1185">Reference proteome</keyword>
<dbReference type="Proteomes" id="UP000694888">
    <property type="component" value="Unplaced"/>
</dbReference>
<protein>
    <submittedName>
        <fullName evidence="8">Transcription initiation protein SPT3 homolog</fullName>
    </submittedName>
</protein>
<dbReference type="SUPFAM" id="SSF47113">
    <property type="entry name" value="Histone-fold"/>
    <property type="match status" value="1"/>
</dbReference>
<dbReference type="Gene3D" id="1.10.20.10">
    <property type="entry name" value="Histone, subunit A"/>
    <property type="match status" value="1"/>
</dbReference>
<keyword evidence="2" id="KW-0805">Transcription regulation</keyword>
<evidence type="ECO:0000256" key="4">
    <source>
        <dbReference type="ARBA" id="ARBA00023242"/>
    </source>
</evidence>
<evidence type="ECO:0000313" key="8">
    <source>
        <dbReference type="RefSeq" id="XP_005104039.2"/>
    </source>
</evidence>
<evidence type="ECO:0000256" key="6">
    <source>
        <dbReference type="SAM" id="MobiDB-lite"/>
    </source>
</evidence>
<dbReference type="CDD" id="cd07978">
    <property type="entry name" value="HFD_TAF13"/>
    <property type="match status" value="1"/>
</dbReference>
<dbReference type="PANTHER" id="PTHR11380:SF16">
    <property type="entry name" value="TRANSCRIPTION INITIATION PROTEIN SPT3 HOMOLOG"/>
    <property type="match status" value="1"/>
</dbReference>
<organism evidence="7 8">
    <name type="scientific">Aplysia californica</name>
    <name type="common">California sea hare</name>
    <dbReference type="NCBI Taxonomy" id="6500"/>
    <lineage>
        <taxon>Eukaryota</taxon>
        <taxon>Metazoa</taxon>
        <taxon>Spiralia</taxon>
        <taxon>Lophotrochozoa</taxon>
        <taxon>Mollusca</taxon>
        <taxon>Gastropoda</taxon>
        <taxon>Heterobranchia</taxon>
        <taxon>Euthyneura</taxon>
        <taxon>Tectipleura</taxon>
        <taxon>Aplysiida</taxon>
        <taxon>Aplysioidea</taxon>
        <taxon>Aplysiidae</taxon>
        <taxon>Aplysia</taxon>
    </lineage>
</organism>
<comment type="similarity">
    <text evidence="5">Belongs to the SPT3 family.</text>
</comment>
<dbReference type="Pfam" id="PF02269">
    <property type="entry name" value="TFIID-18kDa"/>
    <property type="match status" value="1"/>
</dbReference>
<evidence type="ECO:0000256" key="2">
    <source>
        <dbReference type="ARBA" id="ARBA00023015"/>
    </source>
</evidence>